<dbReference type="AlphaFoldDB" id="A0A2U3ALS4"/>
<organism evidence="1 2">
    <name type="scientific">Kurthia sibirica</name>
    <dbReference type="NCBI Taxonomy" id="202750"/>
    <lineage>
        <taxon>Bacteria</taxon>
        <taxon>Bacillati</taxon>
        <taxon>Bacillota</taxon>
        <taxon>Bacilli</taxon>
        <taxon>Bacillales</taxon>
        <taxon>Caryophanaceae</taxon>
        <taxon>Kurthia</taxon>
    </lineage>
</organism>
<dbReference type="Proteomes" id="UP000245938">
    <property type="component" value="Unassembled WGS sequence"/>
</dbReference>
<proteinExistence type="predicted"/>
<reference evidence="1 2" key="1">
    <citation type="submission" date="2018-05" db="EMBL/GenBank/DDBJ databases">
        <title>Kurthia sibirica genome sequence.</title>
        <authorList>
            <person name="Maclea K.S."/>
            <person name="Goen A.E."/>
        </authorList>
    </citation>
    <scope>NUCLEOTIDE SEQUENCE [LARGE SCALE GENOMIC DNA]</scope>
    <source>
        <strain evidence="1 2">ATCC 49154</strain>
    </source>
</reference>
<comment type="caution">
    <text evidence="1">The sequence shown here is derived from an EMBL/GenBank/DDBJ whole genome shotgun (WGS) entry which is preliminary data.</text>
</comment>
<gene>
    <name evidence="1" type="ORF">DEX24_07715</name>
</gene>
<evidence type="ECO:0000313" key="1">
    <source>
        <dbReference type="EMBL" id="PWI25485.1"/>
    </source>
</evidence>
<evidence type="ECO:0000313" key="2">
    <source>
        <dbReference type="Proteomes" id="UP000245938"/>
    </source>
</evidence>
<accession>A0A2U3ALS4</accession>
<protein>
    <submittedName>
        <fullName evidence="1">Uncharacterized protein</fullName>
    </submittedName>
</protein>
<keyword evidence="2" id="KW-1185">Reference proteome</keyword>
<sequence length="65" mass="7674">MNVNRAFIRLKDVNITKREKINDAITFYRALPKKTPIFRVKILLNRKDQESGFAFRETCLCSKGR</sequence>
<name>A0A2U3ALS4_9BACL</name>
<dbReference type="EMBL" id="QFVR01000008">
    <property type="protein sequence ID" value="PWI25485.1"/>
    <property type="molecule type" value="Genomic_DNA"/>
</dbReference>